<reference evidence="1" key="1">
    <citation type="submission" date="2019-11" db="EMBL/GenBank/DDBJ databases">
        <title>Nori genome reveals adaptations in red seaweeds to the harsh intertidal environment.</title>
        <authorList>
            <person name="Wang D."/>
            <person name="Mao Y."/>
        </authorList>
    </citation>
    <scope>NUCLEOTIDE SEQUENCE</scope>
    <source>
        <tissue evidence="1">Gametophyte</tissue>
    </source>
</reference>
<protein>
    <submittedName>
        <fullName evidence="1">Uncharacterized protein</fullName>
    </submittedName>
</protein>
<dbReference type="EMBL" id="CM020620">
    <property type="protein sequence ID" value="KAK1868597.1"/>
    <property type="molecule type" value="Genomic_DNA"/>
</dbReference>
<organism evidence="1 2">
    <name type="scientific">Pyropia yezoensis</name>
    <name type="common">Susabi-nori</name>
    <name type="synonym">Porphyra yezoensis</name>
    <dbReference type="NCBI Taxonomy" id="2788"/>
    <lineage>
        <taxon>Eukaryota</taxon>
        <taxon>Rhodophyta</taxon>
        <taxon>Bangiophyceae</taxon>
        <taxon>Bangiales</taxon>
        <taxon>Bangiaceae</taxon>
        <taxon>Pyropia</taxon>
    </lineage>
</organism>
<gene>
    <name evidence="1" type="ORF">I4F81_011082</name>
</gene>
<sequence length="379" mass="38774">MSGMASASAASTTAVAVRQLGARRRARDYLALGKHRLSALVALTATAGYGLRSDESPLTSPAAAATAGWTTAGTFLTALSANTLNQMYEIRSDALMGRTRARPLPAGRLSLMHAGLFAAATAGTGLGILKTKTNDTAAALGAANIALYAGVYTPLKAVSVANTWVGAVVGAVPPVLGWAAASGGDLSLATEAGAYHLGAALFLWQIPHFHALAVMARADYAAARLRMLAVANPVANARWARLTAAALVPFGAGLAYEDVTSGWFGLEAAAGGAWLYARSLRLSADPSSVAAARPLFRASVVYLPVVLAAMLAHKRPREEVAAEAAARARAEAAAAVAIAAATDGEGLSDTRHVAVPWVLLAPFPFLPIVPLHVTTSPKP</sequence>
<name>A0ACC3CEI1_PYRYE</name>
<evidence type="ECO:0000313" key="1">
    <source>
        <dbReference type="EMBL" id="KAK1868597.1"/>
    </source>
</evidence>
<keyword evidence="2" id="KW-1185">Reference proteome</keyword>
<proteinExistence type="predicted"/>
<evidence type="ECO:0000313" key="2">
    <source>
        <dbReference type="Proteomes" id="UP000798662"/>
    </source>
</evidence>
<dbReference type="Proteomes" id="UP000798662">
    <property type="component" value="Chromosome 3"/>
</dbReference>
<accession>A0ACC3CEI1</accession>
<comment type="caution">
    <text evidence="1">The sequence shown here is derived from an EMBL/GenBank/DDBJ whole genome shotgun (WGS) entry which is preliminary data.</text>
</comment>